<reference evidence="2" key="2">
    <citation type="submission" date="2015-06" db="UniProtKB">
        <authorList>
            <consortium name="EnsemblPlants"/>
        </authorList>
    </citation>
    <scope>IDENTIFICATION</scope>
    <source>
        <strain evidence="2">DM1-3 516 R44</strain>
    </source>
</reference>
<name>M1E137_SOLTU</name>
<dbReference type="Proteomes" id="UP000011115">
    <property type="component" value="Unassembled WGS sequence"/>
</dbReference>
<dbReference type="Gramene" id="PGSC0003DMT400097648">
    <property type="protein sequence ID" value="PGSC0003DMT400097648"/>
    <property type="gene ID" value="PGSC0003DMG400047219"/>
</dbReference>
<feature type="compositionally biased region" description="Polar residues" evidence="1">
    <location>
        <begin position="18"/>
        <end position="28"/>
    </location>
</feature>
<evidence type="ECO:0000313" key="3">
    <source>
        <dbReference type="Proteomes" id="UP000011115"/>
    </source>
</evidence>
<dbReference type="PaxDb" id="4113-PGSC0003DMT400097648"/>
<accession>M1E137</accession>
<feature type="region of interest" description="Disordered" evidence="1">
    <location>
        <begin position="1"/>
        <end position="28"/>
    </location>
</feature>
<keyword evidence="3" id="KW-1185">Reference proteome</keyword>
<proteinExistence type="predicted"/>
<evidence type="ECO:0000313" key="2">
    <source>
        <dbReference type="EnsemblPlants" id="PGSC0003DMT400097648"/>
    </source>
</evidence>
<evidence type="ECO:0000256" key="1">
    <source>
        <dbReference type="SAM" id="MobiDB-lite"/>
    </source>
</evidence>
<dbReference type="InParanoid" id="M1E137"/>
<dbReference type="AlphaFoldDB" id="M1E137"/>
<dbReference type="HOGENOM" id="CLU_134717_0_0_1"/>
<organism evidence="2 3">
    <name type="scientific">Solanum tuberosum</name>
    <name type="common">Potato</name>
    <dbReference type="NCBI Taxonomy" id="4113"/>
    <lineage>
        <taxon>Eukaryota</taxon>
        <taxon>Viridiplantae</taxon>
        <taxon>Streptophyta</taxon>
        <taxon>Embryophyta</taxon>
        <taxon>Tracheophyta</taxon>
        <taxon>Spermatophyta</taxon>
        <taxon>Magnoliopsida</taxon>
        <taxon>eudicotyledons</taxon>
        <taxon>Gunneridae</taxon>
        <taxon>Pentapetalae</taxon>
        <taxon>asterids</taxon>
        <taxon>lamiids</taxon>
        <taxon>Solanales</taxon>
        <taxon>Solanaceae</taxon>
        <taxon>Solanoideae</taxon>
        <taxon>Solaneae</taxon>
        <taxon>Solanum</taxon>
    </lineage>
</organism>
<sequence>MTTTRASARRNEEDNLDQEVSPQALSDPLEQNITNVEIKSDFQLLAQVMMEQANREVAAPVNPNMGTAASRMRDFIKMNPPEFYGSKVEKDPQEFIDEVYKVLAI</sequence>
<protein>
    <submittedName>
        <fullName evidence="2">Cen12_3</fullName>
    </submittedName>
</protein>
<reference evidence="3" key="1">
    <citation type="journal article" date="2011" name="Nature">
        <title>Genome sequence and analysis of the tuber crop potato.</title>
        <authorList>
            <consortium name="The Potato Genome Sequencing Consortium"/>
        </authorList>
    </citation>
    <scope>NUCLEOTIDE SEQUENCE [LARGE SCALE GENOMIC DNA]</scope>
    <source>
        <strain evidence="3">cv. DM1-3 516 R44</strain>
    </source>
</reference>
<dbReference type="EnsemblPlants" id="PGSC0003DMT400097648">
    <property type="protein sequence ID" value="PGSC0003DMT400097648"/>
    <property type="gene ID" value="PGSC0003DMG400047219"/>
</dbReference>